<dbReference type="GO" id="GO:0005524">
    <property type="term" value="F:ATP binding"/>
    <property type="evidence" value="ECO:0007669"/>
    <property type="project" value="UniProtKB-UniRule"/>
</dbReference>
<protein>
    <recommendedName>
        <fullName evidence="2">Protein kinase domain-containing protein</fullName>
    </recommendedName>
</protein>
<accession>A0A8C9L758</accession>
<name>A0A8C9L758_PAVCR</name>
<keyword evidence="1" id="KW-0547">Nucleotide-binding</keyword>
<feature type="domain" description="Protein kinase" evidence="2">
    <location>
        <begin position="4"/>
        <end position="45"/>
    </location>
</feature>
<reference evidence="3" key="1">
    <citation type="submission" date="2025-08" db="UniProtKB">
        <authorList>
            <consortium name="Ensembl"/>
        </authorList>
    </citation>
    <scope>IDENTIFICATION</scope>
</reference>
<dbReference type="Gene3D" id="3.30.200.20">
    <property type="entry name" value="Phosphorylase Kinase, domain 1"/>
    <property type="match status" value="1"/>
</dbReference>
<dbReference type="SUPFAM" id="SSF56112">
    <property type="entry name" value="Protein kinase-like (PK-like)"/>
    <property type="match status" value="1"/>
</dbReference>
<reference evidence="3" key="2">
    <citation type="submission" date="2025-09" db="UniProtKB">
        <authorList>
            <consortium name="Ensembl"/>
        </authorList>
    </citation>
    <scope>IDENTIFICATION</scope>
</reference>
<dbReference type="Proteomes" id="UP000694428">
    <property type="component" value="Unplaced"/>
</dbReference>
<evidence type="ECO:0000256" key="1">
    <source>
        <dbReference type="PROSITE-ProRule" id="PRU10141"/>
    </source>
</evidence>
<dbReference type="PROSITE" id="PS00107">
    <property type="entry name" value="PROTEIN_KINASE_ATP"/>
    <property type="match status" value="1"/>
</dbReference>
<dbReference type="InterPro" id="IPR011009">
    <property type="entry name" value="Kinase-like_dom_sf"/>
</dbReference>
<dbReference type="PANTHER" id="PTHR44984:SF1">
    <property type="entry name" value="SERINE_THREONINE-PROTEIN KINASE NEK3"/>
    <property type="match status" value="1"/>
</dbReference>
<dbReference type="Ensembl" id="ENSPSTT00000006329.1">
    <property type="protein sequence ID" value="ENSPSTP00000006033.1"/>
    <property type="gene ID" value="ENSPSTG00000004272.1"/>
</dbReference>
<dbReference type="InterPro" id="IPR017441">
    <property type="entry name" value="Protein_kinase_ATP_BS"/>
</dbReference>
<feature type="binding site" evidence="1">
    <location>
        <position position="33"/>
    </location>
    <ligand>
        <name>ATP</name>
        <dbReference type="ChEBI" id="CHEBI:30616"/>
    </ligand>
</feature>
<organism evidence="3 4">
    <name type="scientific">Pavo cristatus</name>
    <name type="common">Indian peafowl</name>
    <name type="synonym">Blue peafowl</name>
    <dbReference type="NCBI Taxonomy" id="9049"/>
    <lineage>
        <taxon>Eukaryota</taxon>
        <taxon>Metazoa</taxon>
        <taxon>Chordata</taxon>
        <taxon>Craniata</taxon>
        <taxon>Vertebrata</taxon>
        <taxon>Euteleostomi</taxon>
        <taxon>Archelosauria</taxon>
        <taxon>Archosauria</taxon>
        <taxon>Dinosauria</taxon>
        <taxon>Saurischia</taxon>
        <taxon>Theropoda</taxon>
        <taxon>Coelurosauria</taxon>
        <taxon>Aves</taxon>
        <taxon>Neognathae</taxon>
        <taxon>Galloanserae</taxon>
        <taxon>Galliformes</taxon>
        <taxon>Phasianidae</taxon>
        <taxon>Phasianinae</taxon>
        <taxon>Pavo</taxon>
    </lineage>
</organism>
<keyword evidence="1" id="KW-0067">ATP-binding</keyword>
<dbReference type="InterPro" id="IPR000719">
    <property type="entry name" value="Prot_kinase_dom"/>
</dbReference>
<proteinExistence type="predicted"/>
<evidence type="ECO:0000259" key="2">
    <source>
        <dbReference type="PROSITE" id="PS50011"/>
    </source>
</evidence>
<sequence>MEEYEVLKVLGEGSFGRALLVQHKVSDQKYAMKEIRLPVLMDTCI</sequence>
<evidence type="ECO:0000313" key="3">
    <source>
        <dbReference type="Ensembl" id="ENSPSTP00000006033.1"/>
    </source>
</evidence>
<keyword evidence="4" id="KW-1185">Reference proteome</keyword>
<dbReference type="GO" id="GO:0004672">
    <property type="term" value="F:protein kinase activity"/>
    <property type="evidence" value="ECO:0007669"/>
    <property type="project" value="InterPro"/>
</dbReference>
<dbReference type="PROSITE" id="PS50011">
    <property type="entry name" value="PROTEIN_KINASE_DOM"/>
    <property type="match status" value="1"/>
</dbReference>
<dbReference type="AlphaFoldDB" id="A0A8C9L758"/>
<evidence type="ECO:0000313" key="4">
    <source>
        <dbReference type="Proteomes" id="UP000694428"/>
    </source>
</evidence>
<dbReference type="PANTHER" id="PTHR44984">
    <property type="entry name" value="SERINE/THREONINE-PROTEIN KINASE NEK3"/>
    <property type="match status" value="1"/>
</dbReference>